<evidence type="ECO:0000313" key="2">
    <source>
        <dbReference type="EnsemblMetazoa" id="XP_030841086"/>
    </source>
</evidence>
<evidence type="ECO:0000313" key="3">
    <source>
        <dbReference type="Proteomes" id="UP000007110"/>
    </source>
</evidence>
<name>A0A7M7NUV3_STRPU</name>
<dbReference type="InParanoid" id="A0A7M7NUV3"/>
<dbReference type="EnsemblMetazoa" id="XM_030985226">
    <property type="protein sequence ID" value="XP_030841086"/>
    <property type="gene ID" value="LOC105438070"/>
</dbReference>
<organism evidence="2 3">
    <name type="scientific">Strongylocentrotus purpuratus</name>
    <name type="common">Purple sea urchin</name>
    <dbReference type="NCBI Taxonomy" id="7668"/>
    <lineage>
        <taxon>Eukaryota</taxon>
        <taxon>Metazoa</taxon>
        <taxon>Echinodermata</taxon>
        <taxon>Eleutherozoa</taxon>
        <taxon>Echinozoa</taxon>
        <taxon>Echinoidea</taxon>
        <taxon>Euechinoidea</taxon>
        <taxon>Echinacea</taxon>
        <taxon>Camarodonta</taxon>
        <taxon>Echinidea</taxon>
        <taxon>Strongylocentrotidae</taxon>
        <taxon>Strongylocentrotus</taxon>
    </lineage>
</organism>
<proteinExistence type="predicted"/>
<protein>
    <submittedName>
        <fullName evidence="2">Uncharacterized protein</fullName>
    </submittedName>
</protein>
<sequence>MPLHHIMDRFLRRLARHAARGGSAAAAASRSSPDMQPLPTPSVQYLAAAAANQPPVSDAPADVAGAAGSNIDWDMSTFNSSLTENFTLFTDGASHDLTPTPDGHVTSDQAWPVSSFAVIKALVLIVILAILLVVSCKVTMQYIIKSSKREKR</sequence>
<dbReference type="OMA" id="SCKVTMQ"/>
<keyword evidence="1" id="KW-1133">Transmembrane helix</keyword>
<dbReference type="GeneID" id="105438070"/>
<dbReference type="KEGG" id="spu:105438070"/>
<dbReference type="AlphaFoldDB" id="A0A7M7NUV3"/>
<feature type="transmembrane region" description="Helical" evidence="1">
    <location>
        <begin position="121"/>
        <end position="144"/>
    </location>
</feature>
<keyword evidence="1" id="KW-0472">Membrane</keyword>
<keyword evidence="3" id="KW-1185">Reference proteome</keyword>
<evidence type="ECO:0000256" key="1">
    <source>
        <dbReference type="SAM" id="Phobius"/>
    </source>
</evidence>
<accession>A0A7M7NUV3</accession>
<reference evidence="2" key="2">
    <citation type="submission" date="2021-01" db="UniProtKB">
        <authorList>
            <consortium name="EnsemblMetazoa"/>
        </authorList>
    </citation>
    <scope>IDENTIFICATION</scope>
</reference>
<dbReference type="Proteomes" id="UP000007110">
    <property type="component" value="Unassembled WGS sequence"/>
</dbReference>
<keyword evidence="1" id="KW-0812">Transmembrane</keyword>
<dbReference type="RefSeq" id="XP_030841086.1">
    <property type="nucleotide sequence ID" value="XM_030985226.1"/>
</dbReference>
<dbReference type="OrthoDB" id="10387343at2759"/>
<reference evidence="3" key="1">
    <citation type="submission" date="2015-02" db="EMBL/GenBank/DDBJ databases">
        <title>Genome sequencing for Strongylocentrotus purpuratus.</title>
        <authorList>
            <person name="Murali S."/>
            <person name="Liu Y."/>
            <person name="Vee V."/>
            <person name="English A."/>
            <person name="Wang M."/>
            <person name="Skinner E."/>
            <person name="Han Y."/>
            <person name="Muzny D.M."/>
            <person name="Worley K.C."/>
            <person name="Gibbs R.A."/>
        </authorList>
    </citation>
    <scope>NUCLEOTIDE SEQUENCE</scope>
</reference>